<keyword evidence="4" id="KW-1185">Reference proteome</keyword>
<dbReference type="NCBIfam" id="NF045516">
    <property type="entry name" value="GlpR"/>
    <property type="match status" value="1"/>
</dbReference>
<evidence type="ECO:0000256" key="1">
    <source>
        <dbReference type="SAM" id="MobiDB-lite"/>
    </source>
</evidence>
<feature type="transmembrane region" description="Helical" evidence="2">
    <location>
        <begin position="6"/>
        <end position="23"/>
    </location>
</feature>
<evidence type="ECO:0000313" key="4">
    <source>
        <dbReference type="Proteomes" id="UP000587002"/>
    </source>
</evidence>
<protein>
    <recommendedName>
        <fullName evidence="5">Transmembrane protein</fullName>
    </recommendedName>
</protein>
<dbReference type="AlphaFoldDB" id="A0A853AMU2"/>
<feature type="compositionally biased region" description="Acidic residues" evidence="1">
    <location>
        <begin position="69"/>
        <end position="78"/>
    </location>
</feature>
<gene>
    <name evidence="3" type="ORF">HNR68_000080</name>
</gene>
<evidence type="ECO:0000256" key="2">
    <source>
        <dbReference type="SAM" id="Phobius"/>
    </source>
</evidence>
<accession>A0A853AMU2</accession>
<dbReference type="InterPro" id="IPR053779">
    <property type="entry name" value="GlpR"/>
</dbReference>
<evidence type="ECO:0008006" key="5">
    <source>
        <dbReference type="Google" id="ProtNLM"/>
    </source>
</evidence>
<dbReference type="EMBL" id="JACCFJ010000001">
    <property type="protein sequence ID" value="NYI81450.1"/>
    <property type="molecule type" value="Genomic_DNA"/>
</dbReference>
<feature type="region of interest" description="Disordered" evidence="1">
    <location>
        <begin position="40"/>
        <end position="78"/>
    </location>
</feature>
<dbReference type="Proteomes" id="UP000587002">
    <property type="component" value="Unassembled WGS sequence"/>
</dbReference>
<sequence length="251" mass="28473">MPSSLIFAALAAAWLVVLVPMFARRRQEVSKTTDSALAARVVRRGSGRRPAAPGAASTDRREGAGMSDTELDDAVEEQDTAWRRVHSDDVRAGRRYRPGRGGFDPEAAALAARAKYARRQRIVLVMLAVAVTTAVLAGLVWPVLWWAHGATDLVIVGYLTYLRRQVRIEEDVRARRLARLNGERDVDHEDEYDDEDYRDDEYEEVAEVADVERRESRHVAHAVRVEIDDEDPFFDELDERTWEPYRRAAGE</sequence>
<dbReference type="RefSeq" id="WP_179716491.1">
    <property type="nucleotide sequence ID" value="NZ_BAABFH010000001.1"/>
</dbReference>
<organism evidence="3 4">
    <name type="scientific">Saccharopolyspora hordei</name>
    <dbReference type="NCBI Taxonomy" id="1838"/>
    <lineage>
        <taxon>Bacteria</taxon>
        <taxon>Bacillati</taxon>
        <taxon>Actinomycetota</taxon>
        <taxon>Actinomycetes</taxon>
        <taxon>Pseudonocardiales</taxon>
        <taxon>Pseudonocardiaceae</taxon>
        <taxon>Saccharopolyspora</taxon>
    </lineage>
</organism>
<keyword evidence="2" id="KW-0472">Membrane</keyword>
<name>A0A853AMU2_9PSEU</name>
<comment type="caution">
    <text evidence="3">The sequence shown here is derived from an EMBL/GenBank/DDBJ whole genome shotgun (WGS) entry which is preliminary data.</text>
</comment>
<evidence type="ECO:0000313" key="3">
    <source>
        <dbReference type="EMBL" id="NYI81450.1"/>
    </source>
</evidence>
<reference evidence="3 4" key="1">
    <citation type="submission" date="2020-07" db="EMBL/GenBank/DDBJ databases">
        <title>Sequencing the genomes of 1000 actinobacteria strains.</title>
        <authorList>
            <person name="Klenk H.-P."/>
        </authorList>
    </citation>
    <scope>NUCLEOTIDE SEQUENCE [LARGE SCALE GENOMIC DNA]</scope>
    <source>
        <strain evidence="3 4">DSM 44065</strain>
    </source>
</reference>
<proteinExistence type="predicted"/>
<keyword evidence="2" id="KW-0812">Transmembrane</keyword>
<feature type="compositionally biased region" description="Low complexity" evidence="1">
    <location>
        <begin position="48"/>
        <end position="57"/>
    </location>
</feature>
<keyword evidence="2" id="KW-1133">Transmembrane helix</keyword>
<feature type="transmembrane region" description="Helical" evidence="2">
    <location>
        <begin position="122"/>
        <end position="139"/>
    </location>
</feature>